<dbReference type="FunFam" id="3.30.565.10:FF:000010">
    <property type="entry name" value="Sensor histidine kinase RcsC"/>
    <property type="match status" value="1"/>
</dbReference>
<keyword evidence="4" id="KW-1003">Cell membrane</keyword>
<reference evidence="25" key="1">
    <citation type="submission" date="2022-04" db="EMBL/GenBank/DDBJ databases">
        <title>Desulfatitalea alkaliphila sp. nov., a novel anaerobic sulfate-reducing bacterium isolated from terrestrial mud volcano, Taman Peninsula, Russia.</title>
        <authorList>
            <person name="Khomyakova M.A."/>
            <person name="Merkel A.Y."/>
            <person name="Slobodkin A.I."/>
        </authorList>
    </citation>
    <scope>NUCLEOTIDE SEQUENCE</scope>
    <source>
        <strain evidence="25">M08but</strain>
    </source>
</reference>
<sequence length="1156" mass="127420">MPNWKTGLICFICWMALFMGHTGQLHAWAADAPLKIGVLAIRGTQQCLDSWTPTAEYLSDKIPGRTFTIVPLNHDEVYEQVEKGEVDFILANSAIYVTLEQWYGANRIVTMKETRGGEVFTKYGSVIFRRRDRADIRTIKDLKGKSFMAVSESSLGGWQATWRELLENGIDPYRDFHTLLFGEIHDNVIYAVRDGLVDAGAVRTNTLETLRDEGHLDLSTFYVFPPLHEAQQNAHYLYTTREYPNWPMAKVRHTPDALAEQVAVALLQMVSYSPAAASAGIAGWTVALNYQPVHDCLRTLKIGPYKDLGTVTFADVMRSYGHWIAGIGLLFVVLSVFTGVVLNLNRKVQASHARLKVQIDLHKQKDRELQKAKEEAESATRAKSEFLANMSHEIRTPMNGVIGATELALGEALPPKIEHYLRIIHGSAYSLLGIINDILDFSKIEAGKLELKERIFRLSEMLDRVMELFVNKAGEKGIEILVDIDLQTPKVIKGDPLRLQQILTNLVSNAVKFTDSGGVILLSVKEADQRPPGAATDDLFLLFSVKDTGSGIAPEHKAIIFDPFSQADTSSTRKYEGTGLGLSICKQLVTMMDGDIAVESELGRGSTFFFTVRLRRPPAQPAPNLVVPPDIQGLHALVVDDLADSRAIMRKMLTSLGFGVETLSSGQEALARLKNDLLRNNPVELIMMDWKMPGMDGITTSRQIRQQLGLTTPIIMMTAFGKEEERTAAEQAGINGFLVKPIYPSTLFDAIMDAFGKEGAKGNGRRHRFTTRASLYREPLKGIRVLVAEDNPTNQQVAQAVLEGADIKVTIVGNGEEAVRAVAEKAFDAVLMDIQMPKMNGYEATRQIRRLPQGASLPIVAMTAHAMKGDEEKCLEAGMDGYIAKPVNQDRLFATLWRLLRTRTPSGAILPDADPTMDETAPLNGPAPPDPIDERLAAPAAGPRARCLPPHLPGIDICRTLASLEIDSPTLERILIGFEADNRETAQQLRQALTNRDAQQLVHLAHGLKGSGANIGAERLRRAAEALETACRESFPVEGALSEIEALVADLETALQEVRDSIQSLSQTANEECARPLAVASDIDIAPLLTPLAEAIDRADPEQIAEALAALQNALPQAPHPLHCRINTLANQLRRYDYEQALETIRQMNRKERSAP</sequence>
<evidence type="ECO:0000313" key="25">
    <source>
        <dbReference type="EMBL" id="MCJ8501076.1"/>
    </source>
</evidence>
<dbReference type="InterPro" id="IPR011006">
    <property type="entry name" value="CheY-like_superfamily"/>
</dbReference>
<keyword evidence="11 20" id="KW-1133">Transmembrane helix</keyword>
<evidence type="ECO:0000256" key="11">
    <source>
        <dbReference type="ARBA" id="ARBA00022989"/>
    </source>
</evidence>
<dbReference type="FunFam" id="1.10.287.130:FF:000002">
    <property type="entry name" value="Two-component osmosensing histidine kinase"/>
    <property type="match status" value="1"/>
</dbReference>
<feature type="modified residue" description="4-aspartylphosphate" evidence="17">
    <location>
        <position position="689"/>
    </location>
</feature>
<dbReference type="GO" id="GO:0000155">
    <property type="term" value="F:phosphorelay sensor kinase activity"/>
    <property type="evidence" value="ECO:0007669"/>
    <property type="project" value="InterPro"/>
</dbReference>
<dbReference type="Gene3D" id="3.40.50.2300">
    <property type="match status" value="2"/>
</dbReference>
<evidence type="ECO:0000256" key="13">
    <source>
        <dbReference type="ARBA" id="ARBA00023136"/>
    </source>
</evidence>
<feature type="chain" id="PRO_5041300009" description="Sensory/regulatory protein RpfC" evidence="21">
    <location>
        <begin position="30"/>
        <end position="1156"/>
    </location>
</feature>
<feature type="transmembrane region" description="Helical" evidence="20">
    <location>
        <begin position="320"/>
        <end position="344"/>
    </location>
</feature>
<dbReference type="Gene3D" id="1.20.120.160">
    <property type="entry name" value="HPT domain"/>
    <property type="match status" value="1"/>
</dbReference>
<dbReference type="Gene3D" id="3.30.565.10">
    <property type="entry name" value="Histidine kinase-like ATPase, C-terminal domain"/>
    <property type="match status" value="1"/>
</dbReference>
<evidence type="ECO:0000256" key="7">
    <source>
        <dbReference type="ARBA" id="ARBA00022692"/>
    </source>
</evidence>
<evidence type="ECO:0000259" key="24">
    <source>
        <dbReference type="PROSITE" id="PS50894"/>
    </source>
</evidence>
<keyword evidence="13 20" id="KW-0472">Membrane</keyword>
<dbReference type="CDD" id="cd17546">
    <property type="entry name" value="REC_hyHK_CKI1_RcsC-like"/>
    <property type="match status" value="2"/>
</dbReference>
<dbReference type="InterPro" id="IPR036097">
    <property type="entry name" value="HisK_dim/P_sf"/>
</dbReference>
<dbReference type="PRINTS" id="PR00344">
    <property type="entry name" value="BCTRLSENSOR"/>
</dbReference>
<dbReference type="AlphaFoldDB" id="A0AA41UL37"/>
<comment type="catalytic activity">
    <reaction evidence="1">
        <text>ATP + protein L-histidine = ADP + protein N-phospho-L-histidine.</text>
        <dbReference type="EC" id="2.7.13.3"/>
    </reaction>
</comment>
<gene>
    <name evidence="25" type="ORF">MRX98_10875</name>
</gene>
<dbReference type="EMBL" id="JALJRB010000010">
    <property type="protein sequence ID" value="MCJ8501076.1"/>
    <property type="molecule type" value="Genomic_DNA"/>
</dbReference>
<dbReference type="SMART" id="SM00448">
    <property type="entry name" value="REC"/>
    <property type="match status" value="2"/>
</dbReference>
<dbReference type="PROSITE" id="PS50109">
    <property type="entry name" value="HIS_KIN"/>
    <property type="match status" value="1"/>
</dbReference>
<comment type="subunit">
    <text evidence="14">At low DSF concentrations, interacts with RpfF.</text>
</comment>
<evidence type="ECO:0000256" key="18">
    <source>
        <dbReference type="SAM" id="Coils"/>
    </source>
</evidence>
<feature type="coiled-coil region" evidence="18">
    <location>
        <begin position="1037"/>
        <end position="1068"/>
    </location>
</feature>
<dbReference type="SMART" id="SM00388">
    <property type="entry name" value="HisKA"/>
    <property type="match status" value="1"/>
</dbReference>
<dbReference type="CDD" id="cd00082">
    <property type="entry name" value="HisKA"/>
    <property type="match status" value="1"/>
</dbReference>
<dbReference type="PANTHER" id="PTHR45339">
    <property type="entry name" value="HYBRID SIGNAL TRANSDUCTION HISTIDINE KINASE J"/>
    <property type="match status" value="1"/>
</dbReference>
<evidence type="ECO:0000259" key="23">
    <source>
        <dbReference type="PROSITE" id="PS50110"/>
    </source>
</evidence>
<dbReference type="InterPro" id="IPR003661">
    <property type="entry name" value="HisK_dim/P_dom"/>
</dbReference>
<dbReference type="InterPro" id="IPR005467">
    <property type="entry name" value="His_kinase_dom"/>
</dbReference>
<evidence type="ECO:0000313" key="26">
    <source>
        <dbReference type="Proteomes" id="UP001165427"/>
    </source>
</evidence>
<dbReference type="RefSeq" id="WP_246907261.1">
    <property type="nucleotide sequence ID" value="NZ_JALJRB010000010.1"/>
</dbReference>
<evidence type="ECO:0000256" key="16">
    <source>
        <dbReference type="PROSITE-ProRule" id="PRU00110"/>
    </source>
</evidence>
<dbReference type="SUPFAM" id="SSF47226">
    <property type="entry name" value="Histidine-containing phosphotransfer domain, HPT domain"/>
    <property type="match status" value="1"/>
</dbReference>
<dbReference type="PROSITE" id="PS50110">
    <property type="entry name" value="RESPONSE_REGULATORY"/>
    <property type="match status" value="2"/>
</dbReference>
<name>A0AA41UL37_9BACT</name>
<feature type="modified residue" description="4-aspartylphosphate" evidence="17">
    <location>
        <position position="833"/>
    </location>
</feature>
<dbReference type="SUPFAM" id="SSF55874">
    <property type="entry name" value="ATPase domain of HSP90 chaperone/DNA topoisomerase II/histidine kinase"/>
    <property type="match status" value="1"/>
</dbReference>
<dbReference type="Pfam" id="PF00072">
    <property type="entry name" value="Response_reg"/>
    <property type="match status" value="2"/>
</dbReference>
<keyword evidence="7 20" id="KW-0812">Transmembrane</keyword>
<evidence type="ECO:0000256" key="9">
    <source>
        <dbReference type="ARBA" id="ARBA00022777"/>
    </source>
</evidence>
<feature type="coiled-coil region" evidence="18">
    <location>
        <begin position="355"/>
        <end position="389"/>
    </location>
</feature>
<feature type="domain" description="HPt" evidence="24">
    <location>
        <begin position="967"/>
        <end position="1065"/>
    </location>
</feature>
<dbReference type="Pfam" id="PF00512">
    <property type="entry name" value="HisKA"/>
    <property type="match status" value="1"/>
</dbReference>
<evidence type="ECO:0000256" key="17">
    <source>
        <dbReference type="PROSITE-ProRule" id="PRU00169"/>
    </source>
</evidence>
<evidence type="ECO:0000259" key="22">
    <source>
        <dbReference type="PROSITE" id="PS50109"/>
    </source>
</evidence>
<dbReference type="Proteomes" id="UP001165427">
    <property type="component" value="Unassembled WGS sequence"/>
</dbReference>
<feature type="domain" description="Histidine kinase" evidence="22">
    <location>
        <begin position="389"/>
        <end position="616"/>
    </location>
</feature>
<dbReference type="InterPro" id="IPR008207">
    <property type="entry name" value="Sig_transdc_His_kin_Hpt_dom"/>
</dbReference>
<comment type="caution">
    <text evidence="25">The sequence shown here is derived from an EMBL/GenBank/DDBJ whole genome shotgun (WGS) entry which is preliminary data.</text>
</comment>
<keyword evidence="18" id="KW-0175">Coiled coil</keyword>
<keyword evidence="8" id="KW-0547">Nucleotide-binding</keyword>
<proteinExistence type="predicted"/>
<dbReference type="Gene3D" id="3.40.190.10">
    <property type="entry name" value="Periplasmic binding protein-like II"/>
    <property type="match status" value="2"/>
</dbReference>
<dbReference type="Pfam" id="PF12974">
    <property type="entry name" value="Phosphonate-bd"/>
    <property type="match status" value="1"/>
</dbReference>
<protein>
    <recommendedName>
        <fullName evidence="15">Sensory/regulatory protein RpfC</fullName>
        <ecNumber evidence="3">2.7.13.3</ecNumber>
    </recommendedName>
</protein>
<evidence type="ECO:0000256" key="8">
    <source>
        <dbReference type="ARBA" id="ARBA00022741"/>
    </source>
</evidence>
<feature type="domain" description="Response regulatory" evidence="23">
    <location>
        <begin position="635"/>
        <end position="755"/>
    </location>
</feature>
<keyword evidence="12" id="KW-0902">Two-component regulatory system</keyword>
<dbReference type="InterPro" id="IPR001789">
    <property type="entry name" value="Sig_transdc_resp-reg_receiver"/>
</dbReference>
<evidence type="ECO:0000256" key="15">
    <source>
        <dbReference type="ARBA" id="ARBA00068150"/>
    </source>
</evidence>
<dbReference type="SMART" id="SM00387">
    <property type="entry name" value="HATPase_c"/>
    <property type="match status" value="1"/>
</dbReference>
<evidence type="ECO:0000256" key="10">
    <source>
        <dbReference type="ARBA" id="ARBA00022840"/>
    </source>
</evidence>
<dbReference type="CDD" id="cd16922">
    <property type="entry name" value="HATPase_EvgS-ArcB-TorS-like"/>
    <property type="match status" value="1"/>
</dbReference>
<evidence type="ECO:0000256" key="21">
    <source>
        <dbReference type="SAM" id="SignalP"/>
    </source>
</evidence>
<dbReference type="EC" id="2.7.13.3" evidence="3"/>
<dbReference type="SMART" id="SM00073">
    <property type="entry name" value="HPT"/>
    <property type="match status" value="1"/>
</dbReference>
<dbReference type="GO" id="GO:0005886">
    <property type="term" value="C:plasma membrane"/>
    <property type="evidence" value="ECO:0007669"/>
    <property type="project" value="UniProtKB-SubCell"/>
</dbReference>
<evidence type="ECO:0000256" key="19">
    <source>
        <dbReference type="SAM" id="MobiDB-lite"/>
    </source>
</evidence>
<evidence type="ECO:0000256" key="5">
    <source>
        <dbReference type="ARBA" id="ARBA00022553"/>
    </source>
</evidence>
<dbReference type="InterPro" id="IPR036641">
    <property type="entry name" value="HPT_dom_sf"/>
</dbReference>
<evidence type="ECO:0000256" key="14">
    <source>
        <dbReference type="ARBA" id="ARBA00064003"/>
    </source>
</evidence>
<dbReference type="CDD" id="cd00088">
    <property type="entry name" value="HPT"/>
    <property type="match status" value="1"/>
</dbReference>
<dbReference type="Pfam" id="PF02518">
    <property type="entry name" value="HATPase_c"/>
    <property type="match status" value="1"/>
</dbReference>
<accession>A0AA41UL37</accession>
<feature type="signal peptide" evidence="21">
    <location>
        <begin position="1"/>
        <end position="29"/>
    </location>
</feature>
<keyword evidence="21" id="KW-0732">Signal</keyword>
<dbReference type="SUPFAM" id="SSF52172">
    <property type="entry name" value="CheY-like"/>
    <property type="match status" value="2"/>
</dbReference>
<evidence type="ECO:0000256" key="2">
    <source>
        <dbReference type="ARBA" id="ARBA00004651"/>
    </source>
</evidence>
<dbReference type="Gene3D" id="1.10.287.130">
    <property type="match status" value="1"/>
</dbReference>
<evidence type="ECO:0000256" key="20">
    <source>
        <dbReference type="SAM" id="Phobius"/>
    </source>
</evidence>
<evidence type="ECO:0000256" key="1">
    <source>
        <dbReference type="ARBA" id="ARBA00000085"/>
    </source>
</evidence>
<evidence type="ECO:0000256" key="4">
    <source>
        <dbReference type="ARBA" id="ARBA00022475"/>
    </source>
</evidence>
<evidence type="ECO:0000256" key="3">
    <source>
        <dbReference type="ARBA" id="ARBA00012438"/>
    </source>
</evidence>
<dbReference type="SUPFAM" id="SSF47384">
    <property type="entry name" value="Homodimeric domain of signal transducing histidine kinase"/>
    <property type="match status" value="1"/>
</dbReference>
<dbReference type="PANTHER" id="PTHR45339:SF1">
    <property type="entry name" value="HYBRID SIGNAL TRANSDUCTION HISTIDINE KINASE J"/>
    <property type="match status" value="1"/>
</dbReference>
<keyword evidence="6" id="KW-0808">Transferase</keyword>
<dbReference type="PROSITE" id="PS50894">
    <property type="entry name" value="HPT"/>
    <property type="match status" value="1"/>
</dbReference>
<evidence type="ECO:0000256" key="6">
    <source>
        <dbReference type="ARBA" id="ARBA00022679"/>
    </source>
</evidence>
<feature type="modified residue" description="Phosphohistidine" evidence="16">
    <location>
        <position position="1006"/>
    </location>
</feature>
<evidence type="ECO:0000256" key="12">
    <source>
        <dbReference type="ARBA" id="ARBA00023012"/>
    </source>
</evidence>
<feature type="region of interest" description="Disordered" evidence="19">
    <location>
        <begin position="908"/>
        <end position="928"/>
    </location>
</feature>
<dbReference type="InterPro" id="IPR036890">
    <property type="entry name" value="HATPase_C_sf"/>
</dbReference>
<comment type="subcellular location">
    <subcellularLocation>
        <location evidence="2">Cell membrane</location>
        <topology evidence="2">Multi-pass membrane protein</topology>
    </subcellularLocation>
</comment>
<keyword evidence="26" id="KW-1185">Reference proteome</keyword>
<dbReference type="InterPro" id="IPR003594">
    <property type="entry name" value="HATPase_dom"/>
</dbReference>
<dbReference type="Pfam" id="PF01627">
    <property type="entry name" value="Hpt"/>
    <property type="match status" value="1"/>
</dbReference>
<feature type="domain" description="Response regulatory" evidence="23">
    <location>
        <begin position="784"/>
        <end position="900"/>
    </location>
</feature>
<keyword evidence="9" id="KW-0418">Kinase</keyword>
<organism evidence="25 26">
    <name type="scientific">Desulfatitalea alkaliphila</name>
    <dbReference type="NCBI Taxonomy" id="2929485"/>
    <lineage>
        <taxon>Bacteria</taxon>
        <taxon>Pseudomonadati</taxon>
        <taxon>Thermodesulfobacteriota</taxon>
        <taxon>Desulfobacteria</taxon>
        <taxon>Desulfobacterales</taxon>
        <taxon>Desulfosarcinaceae</taxon>
        <taxon>Desulfatitalea</taxon>
    </lineage>
</organism>
<dbReference type="GO" id="GO:0005524">
    <property type="term" value="F:ATP binding"/>
    <property type="evidence" value="ECO:0007669"/>
    <property type="project" value="UniProtKB-KW"/>
</dbReference>
<keyword evidence="5 17" id="KW-0597">Phosphoprotein</keyword>
<dbReference type="InterPro" id="IPR004358">
    <property type="entry name" value="Sig_transdc_His_kin-like_C"/>
</dbReference>
<dbReference type="SUPFAM" id="SSF53850">
    <property type="entry name" value="Periplasmic binding protein-like II"/>
    <property type="match status" value="1"/>
</dbReference>
<keyword evidence="10" id="KW-0067">ATP-binding</keyword>